<evidence type="ECO:0000313" key="5">
    <source>
        <dbReference type="EMBL" id="KAL1494724.1"/>
    </source>
</evidence>
<dbReference type="CDD" id="cd20407">
    <property type="entry name" value="Tudor_AKAP1"/>
    <property type="match status" value="1"/>
</dbReference>
<dbReference type="PANTHER" id="PTHR22948">
    <property type="entry name" value="TUDOR DOMAIN CONTAINING PROTEIN"/>
    <property type="match status" value="1"/>
</dbReference>
<feature type="transmembrane region" description="Helical" evidence="3">
    <location>
        <begin position="9"/>
        <end position="26"/>
    </location>
</feature>
<feature type="region of interest" description="Disordered" evidence="2">
    <location>
        <begin position="133"/>
        <end position="306"/>
    </location>
</feature>
<dbReference type="InterPro" id="IPR035437">
    <property type="entry name" value="SNase_OB-fold_sf"/>
</dbReference>
<dbReference type="Gene3D" id="2.30.30.140">
    <property type="match status" value="1"/>
</dbReference>
<dbReference type="PROSITE" id="PS50084">
    <property type="entry name" value="KH_TYPE_1"/>
    <property type="match status" value="1"/>
</dbReference>
<evidence type="ECO:0000313" key="6">
    <source>
        <dbReference type="Proteomes" id="UP001566132"/>
    </source>
</evidence>
<dbReference type="InterPro" id="IPR047368">
    <property type="entry name" value="KH-I_AKAP1"/>
</dbReference>
<dbReference type="SUPFAM" id="SSF54791">
    <property type="entry name" value="Eukaryotic type KH-domain (KH-domain type I)"/>
    <property type="match status" value="1"/>
</dbReference>
<organism evidence="5 6">
    <name type="scientific">Hypothenemus hampei</name>
    <name type="common">Coffee berry borer</name>
    <dbReference type="NCBI Taxonomy" id="57062"/>
    <lineage>
        <taxon>Eukaryota</taxon>
        <taxon>Metazoa</taxon>
        <taxon>Ecdysozoa</taxon>
        <taxon>Arthropoda</taxon>
        <taxon>Hexapoda</taxon>
        <taxon>Insecta</taxon>
        <taxon>Pterygota</taxon>
        <taxon>Neoptera</taxon>
        <taxon>Endopterygota</taxon>
        <taxon>Coleoptera</taxon>
        <taxon>Polyphaga</taxon>
        <taxon>Cucujiformia</taxon>
        <taxon>Curculionidae</taxon>
        <taxon>Scolytinae</taxon>
        <taxon>Hypothenemus</taxon>
    </lineage>
</organism>
<dbReference type="InterPro" id="IPR036612">
    <property type="entry name" value="KH_dom_type_1_sf"/>
</dbReference>
<feature type="compositionally biased region" description="Basic and acidic residues" evidence="2">
    <location>
        <begin position="196"/>
        <end position="243"/>
    </location>
</feature>
<evidence type="ECO:0000256" key="2">
    <source>
        <dbReference type="SAM" id="MobiDB-lite"/>
    </source>
</evidence>
<dbReference type="GO" id="GO:0003723">
    <property type="term" value="F:RNA binding"/>
    <property type="evidence" value="ECO:0007669"/>
    <property type="project" value="UniProtKB-UniRule"/>
</dbReference>
<gene>
    <name evidence="5" type="ORF">ABEB36_010275</name>
</gene>
<dbReference type="PANTHER" id="PTHR22948:SF65">
    <property type="entry name" value="A-KINASE ANCHORING PROTEIN 1"/>
    <property type="match status" value="1"/>
</dbReference>
<dbReference type="Proteomes" id="UP001566132">
    <property type="component" value="Unassembled WGS sequence"/>
</dbReference>
<reference evidence="5 6" key="1">
    <citation type="submission" date="2024-05" db="EMBL/GenBank/DDBJ databases">
        <title>Genetic variation in Jamaican populations of the coffee berry borer (Hypothenemus hampei).</title>
        <authorList>
            <person name="Errbii M."/>
            <person name="Myrie A."/>
        </authorList>
    </citation>
    <scope>NUCLEOTIDE SEQUENCE [LARGE SCALE GENOMIC DNA]</scope>
    <source>
        <strain evidence="5">JA-Hopewell-2020-01-JO</strain>
        <tissue evidence="5">Whole body</tissue>
    </source>
</reference>
<name>A0ABD1EJ56_HYPHA</name>
<dbReference type="GO" id="GO:0010468">
    <property type="term" value="P:regulation of gene expression"/>
    <property type="evidence" value="ECO:0007669"/>
    <property type="project" value="UniProtKB-ARBA"/>
</dbReference>
<comment type="caution">
    <text evidence="5">The sequence shown here is derived from an EMBL/GenBank/DDBJ whole genome shotgun (WGS) entry which is preliminary data.</text>
</comment>
<evidence type="ECO:0000256" key="3">
    <source>
        <dbReference type="SAM" id="Phobius"/>
    </source>
</evidence>
<dbReference type="Gene3D" id="2.40.50.90">
    <property type="match status" value="1"/>
</dbReference>
<dbReference type="PROSITE" id="PS50304">
    <property type="entry name" value="TUDOR"/>
    <property type="match status" value="1"/>
</dbReference>
<keyword evidence="3" id="KW-0472">Membrane</keyword>
<dbReference type="SUPFAM" id="SSF63748">
    <property type="entry name" value="Tudor/PWWP/MBT"/>
    <property type="match status" value="1"/>
</dbReference>
<keyword evidence="6" id="KW-1185">Reference proteome</keyword>
<accession>A0ABD1EJ56</accession>
<keyword evidence="3" id="KW-0812">Transmembrane</keyword>
<sequence>MAQYQIRQLLAWSLPSVAVLLSYLWYKKKRIGAASDTGGPKPIDDHQHQQQQGQEFEGVSETTRSEEIQIQTPVKINRSLSGVETSPIDIVYPKQFSKSCPVVISDEDLDLEIEKVKSLRTNYTSPTIISERLKTPSTTPTSSTPMNVENDAAPSKTPPVDPSLKTPIREPFEHCVVVSTKKETPKQTPTKKFQGKKQEKTSAKKMGAKDTVEIKNNEVVKKESPKKEIKKDTKQKEEQQKGHRELHRKNSGRDSANHSPCDVIIASPSLSSMSDNHSEGSSDSGKGGSEMATPPPSRTPQLTVDPNAPSTYDFVIPQNLVGKLIGIQGSFVQSIKDKCNAQVFVRRHPTNNRLKVCSIDGSHLEIAKALRMIRNKFPVKKYSEITLEQIHLTPIVPTVPLIPDYLYLKLIEGINNDTILSCMVTPNHLFMQQPTHPSFPNLATLNHFMNICYNGTESPFLPTPIPENTVCVAHSVDLWYRAMVLSSDEESGTSYVKFLDYGGYAYVENTKLRQIRQDFMLLPFQAAECFLANITPKTEDGSWPDDAYSLVANITKGSIIYTQIADYTTDGIPLVLCYVIPNPKQVIFLNQSLVEEGFAEWLETSIEEQQTPVEEEKAVVESQVEVV</sequence>
<dbReference type="Pfam" id="PF00567">
    <property type="entry name" value="TUDOR"/>
    <property type="match status" value="1"/>
</dbReference>
<dbReference type="InterPro" id="IPR050621">
    <property type="entry name" value="Tudor_domain_containing"/>
</dbReference>
<protein>
    <recommendedName>
        <fullName evidence="4">Tudor domain-containing protein</fullName>
    </recommendedName>
</protein>
<dbReference type="Pfam" id="PF00013">
    <property type="entry name" value="KH_1"/>
    <property type="match status" value="1"/>
</dbReference>
<feature type="domain" description="Tudor" evidence="4">
    <location>
        <begin position="464"/>
        <end position="522"/>
    </location>
</feature>
<evidence type="ECO:0000259" key="4">
    <source>
        <dbReference type="PROSITE" id="PS50304"/>
    </source>
</evidence>
<dbReference type="EMBL" id="JBDJPC010000007">
    <property type="protein sequence ID" value="KAL1494724.1"/>
    <property type="molecule type" value="Genomic_DNA"/>
</dbReference>
<dbReference type="InterPro" id="IPR004087">
    <property type="entry name" value="KH_dom"/>
</dbReference>
<dbReference type="SMART" id="SM00322">
    <property type="entry name" value="KH"/>
    <property type="match status" value="1"/>
</dbReference>
<keyword evidence="3" id="KW-1133">Transmembrane helix</keyword>
<feature type="region of interest" description="Disordered" evidence="2">
    <location>
        <begin position="36"/>
        <end position="66"/>
    </location>
</feature>
<dbReference type="GO" id="GO:0005739">
    <property type="term" value="C:mitochondrion"/>
    <property type="evidence" value="ECO:0007669"/>
    <property type="project" value="UniProtKB-ARBA"/>
</dbReference>
<keyword evidence="1" id="KW-0694">RNA-binding</keyword>
<feature type="compositionally biased region" description="Low complexity" evidence="2">
    <location>
        <begin position="135"/>
        <end position="145"/>
    </location>
</feature>
<dbReference type="Gene3D" id="3.30.1370.10">
    <property type="entry name" value="K Homology domain, type 1"/>
    <property type="match status" value="1"/>
</dbReference>
<dbReference type="InterPro" id="IPR004088">
    <property type="entry name" value="KH_dom_type_1"/>
</dbReference>
<proteinExistence type="predicted"/>
<dbReference type="InterPro" id="IPR002999">
    <property type="entry name" value="Tudor"/>
</dbReference>
<dbReference type="SMART" id="SM00333">
    <property type="entry name" value="TUDOR"/>
    <property type="match status" value="1"/>
</dbReference>
<evidence type="ECO:0000256" key="1">
    <source>
        <dbReference type="PROSITE-ProRule" id="PRU00117"/>
    </source>
</evidence>
<dbReference type="CDD" id="cd22395">
    <property type="entry name" value="KH-I_AKAP1"/>
    <property type="match status" value="1"/>
</dbReference>
<dbReference type="AlphaFoldDB" id="A0ABD1EJ56"/>
<dbReference type="InterPro" id="IPR047367">
    <property type="entry name" value="Tudor_AKAP1"/>
</dbReference>